<reference evidence="3" key="1">
    <citation type="journal article" date="2020" name="mSystems">
        <title>Genome- and Community-Level Interaction Insights into Carbon Utilization and Element Cycling Functions of Hydrothermarchaeota in Hydrothermal Sediment.</title>
        <authorList>
            <person name="Zhou Z."/>
            <person name="Liu Y."/>
            <person name="Xu W."/>
            <person name="Pan J."/>
            <person name="Luo Z.H."/>
            <person name="Li M."/>
        </authorList>
    </citation>
    <scope>NUCLEOTIDE SEQUENCE [LARGE SCALE GENOMIC DNA]</scope>
    <source>
        <strain evidence="3">HyVt-538</strain>
    </source>
</reference>
<gene>
    <name evidence="3" type="ORF">ENK01_04545</name>
</gene>
<dbReference type="GO" id="GO:0003677">
    <property type="term" value="F:DNA binding"/>
    <property type="evidence" value="ECO:0007669"/>
    <property type="project" value="InterPro"/>
</dbReference>
<dbReference type="NCBIfam" id="NF010247">
    <property type="entry name" value="PRK13694.1"/>
    <property type="match status" value="1"/>
</dbReference>
<comment type="caution">
    <text evidence="3">The sequence shown here is derived from an EMBL/GenBank/DDBJ whole genome shotgun (WGS) entry which is preliminary data.</text>
</comment>
<accession>A0A7V5U1Q4</accession>
<keyword evidence="1" id="KW-0175">Coiled coil</keyword>
<dbReference type="EMBL" id="DROP01000305">
    <property type="protein sequence ID" value="HHI89205.1"/>
    <property type="molecule type" value="Genomic_DNA"/>
</dbReference>
<organism evidence="3">
    <name type="scientific">Hellea balneolensis</name>
    <dbReference type="NCBI Taxonomy" id="287478"/>
    <lineage>
        <taxon>Bacteria</taxon>
        <taxon>Pseudomonadati</taxon>
        <taxon>Pseudomonadota</taxon>
        <taxon>Alphaproteobacteria</taxon>
        <taxon>Maricaulales</taxon>
        <taxon>Robiginitomaculaceae</taxon>
        <taxon>Hellea</taxon>
    </lineage>
</organism>
<evidence type="ECO:0000259" key="2">
    <source>
        <dbReference type="Pfam" id="PF10073"/>
    </source>
</evidence>
<dbReference type="Proteomes" id="UP000885806">
    <property type="component" value="Unassembled WGS sequence"/>
</dbReference>
<evidence type="ECO:0000256" key="1">
    <source>
        <dbReference type="SAM" id="Coils"/>
    </source>
</evidence>
<name>A0A7V5U1Q4_9PROT</name>
<evidence type="ECO:0000313" key="3">
    <source>
        <dbReference type="EMBL" id="HHI89205.1"/>
    </source>
</evidence>
<dbReference type="InterPro" id="IPR046367">
    <property type="entry name" value="GapR-like_DNA-bd"/>
</dbReference>
<feature type="coiled-coil region" evidence="1">
    <location>
        <begin position="9"/>
        <end position="36"/>
    </location>
</feature>
<protein>
    <submittedName>
        <fullName evidence="3">DUF2312 domain-containing protein</fullName>
    </submittedName>
</protein>
<feature type="domain" description="GapR-like DNA-binding" evidence="2">
    <location>
        <begin position="13"/>
        <end position="83"/>
    </location>
</feature>
<dbReference type="AlphaFoldDB" id="A0A7V5U1Q4"/>
<sequence length="85" mass="9728">MGNVTPISGDTTQKKLREYIERIERLQEDKESIADGIKVVFAEAKSEGFDPKVMREVLKIRKMREDERQELDAVLQTYLAALGMA</sequence>
<dbReference type="Pfam" id="PF10073">
    <property type="entry name" value="GapR_DNA-bd"/>
    <property type="match status" value="1"/>
</dbReference>
<proteinExistence type="predicted"/>